<evidence type="ECO:0000313" key="1">
    <source>
        <dbReference type="EMBL" id="EFA22647.1"/>
    </source>
</evidence>
<organism evidence="1 3">
    <name type="scientific">Bifidobacterium gallicum DSM 20093 = LMG 11596</name>
    <dbReference type="NCBI Taxonomy" id="561180"/>
    <lineage>
        <taxon>Bacteria</taxon>
        <taxon>Bacillati</taxon>
        <taxon>Actinomycetota</taxon>
        <taxon>Actinomycetes</taxon>
        <taxon>Bifidobacteriales</taxon>
        <taxon>Bifidobacteriaceae</taxon>
        <taxon>Bifidobacterium</taxon>
    </lineage>
</organism>
<protein>
    <submittedName>
        <fullName evidence="1">Uncharacterized protein</fullName>
    </submittedName>
</protein>
<comment type="caution">
    <text evidence="1">The sequence shown here is derived from an EMBL/GenBank/DDBJ whole genome shotgun (WGS) entry which is preliminary data.</text>
</comment>
<accession>D1NUZ6</accession>
<dbReference type="EMBL" id="ABXB03000003">
    <property type="protein sequence ID" value="EFA22647.1"/>
    <property type="molecule type" value="Genomic_DNA"/>
</dbReference>
<dbReference type="Proteomes" id="UP000003656">
    <property type="component" value="Unassembled WGS sequence"/>
</dbReference>
<dbReference type="AlphaFoldDB" id="D1NUZ6"/>
<evidence type="ECO:0000313" key="4">
    <source>
        <dbReference type="Proteomes" id="UP000029074"/>
    </source>
</evidence>
<keyword evidence="4" id="KW-1185">Reference proteome</keyword>
<name>D1NUZ6_9BIFI</name>
<reference evidence="2 4" key="2">
    <citation type="submission" date="2014-03" db="EMBL/GenBank/DDBJ databases">
        <title>Genomics of Bifidobacteria.</title>
        <authorList>
            <person name="Ventura M."/>
            <person name="Milani C."/>
            <person name="Lugli G.A."/>
        </authorList>
    </citation>
    <scope>NUCLEOTIDE SEQUENCE [LARGE SCALE GENOMIC DNA]</scope>
    <source>
        <strain evidence="2 4">LMG 11596</strain>
    </source>
</reference>
<proteinExistence type="predicted"/>
<evidence type="ECO:0000313" key="3">
    <source>
        <dbReference type="Proteomes" id="UP000003656"/>
    </source>
</evidence>
<gene>
    <name evidence="2" type="ORF">BGLCM_0282</name>
    <name evidence="1" type="ORF">BIFGAL_03674</name>
</gene>
<reference evidence="1 3" key="1">
    <citation type="submission" date="2009-11" db="EMBL/GenBank/DDBJ databases">
        <authorList>
            <person name="Weinstock G."/>
            <person name="Sodergren E."/>
            <person name="Clifton S."/>
            <person name="Fulton L."/>
            <person name="Fulton B."/>
            <person name="Courtney L."/>
            <person name="Fronick C."/>
            <person name="Harrison M."/>
            <person name="Strong C."/>
            <person name="Farmer C."/>
            <person name="Delahaunty K."/>
            <person name="Markovic C."/>
            <person name="Hall O."/>
            <person name="Minx P."/>
            <person name="Tomlinson C."/>
            <person name="Mitreva M."/>
            <person name="Nelson J."/>
            <person name="Hou S."/>
            <person name="Wollam A."/>
            <person name="Pepin K.H."/>
            <person name="Johnson M."/>
            <person name="Bhonagiri V."/>
            <person name="Nash W.E."/>
            <person name="Warren W."/>
            <person name="Chinwalla A."/>
            <person name="Mardis E.R."/>
            <person name="Wilson R.K."/>
        </authorList>
    </citation>
    <scope>NUCLEOTIDE SEQUENCE [LARGE SCALE GENOMIC DNA]</scope>
    <source>
        <strain evidence="1 3">DSM 20093</strain>
    </source>
</reference>
<evidence type="ECO:0000313" key="2">
    <source>
        <dbReference type="EMBL" id="KFI59614.1"/>
    </source>
</evidence>
<dbReference type="EMBL" id="JGYW01000002">
    <property type="protein sequence ID" value="KFI59614.1"/>
    <property type="molecule type" value="Genomic_DNA"/>
</dbReference>
<dbReference type="Proteomes" id="UP000029074">
    <property type="component" value="Unassembled WGS sequence"/>
</dbReference>
<sequence>MFTIDGAFNIIGLRVELGLSINWILVRASVRFWAALLYCDTLTGYWPALM</sequence>